<dbReference type="AlphaFoldDB" id="A0A9D4KGL5"/>
<accession>A0A9D4KGL5</accession>
<keyword evidence="3" id="KW-1185">Reference proteome</keyword>
<name>A0A9D4KGL5_DREPO</name>
<evidence type="ECO:0000313" key="2">
    <source>
        <dbReference type="EMBL" id="KAH3839074.1"/>
    </source>
</evidence>
<keyword evidence="1" id="KW-0812">Transmembrane</keyword>
<feature type="transmembrane region" description="Helical" evidence="1">
    <location>
        <begin position="80"/>
        <end position="105"/>
    </location>
</feature>
<dbReference type="Proteomes" id="UP000828390">
    <property type="component" value="Unassembled WGS sequence"/>
</dbReference>
<comment type="caution">
    <text evidence="2">The sequence shown here is derived from an EMBL/GenBank/DDBJ whole genome shotgun (WGS) entry which is preliminary data.</text>
</comment>
<protein>
    <submittedName>
        <fullName evidence="2">Uncharacterized protein</fullName>
    </submittedName>
</protein>
<evidence type="ECO:0000313" key="3">
    <source>
        <dbReference type="Proteomes" id="UP000828390"/>
    </source>
</evidence>
<sequence length="114" mass="12735">MSEAKFQIKNIDDTSVTSDHFIVYNKRANSEHECTFVDMLSKTISFEKCENRLTICEELFGKSASNDEPGLKKLTLWETVAVSVGGFIVLVIAAICFIIVLHSIARHNDPVVKS</sequence>
<reference evidence="2" key="1">
    <citation type="journal article" date="2019" name="bioRxiv">
        <title>The Genome of the Zebra Mussel, Dreissena polymorpha: A Resource for Invasive Species Research.</title>
        <authorList>
            <person name="McCartney M.A."/>
            <person name="Auch B."/>
            <person name="Kono T."/>
            <person name="Mallez S."/>
            <person name="Zhang Y."/>
            <person name="Obille A."/>
            <person name="Becker A."/>
            <person name="Abrahante J.E."/>
            <person name="Garbe J."/>
            <person name="Badalamenti J.P."/>
            <person name="Herman A."/>
            <person name="Mangelson H."/>
            <person name="Liachko I."/>
            <person name="Sullivan S."/>
            <person name="Sone E.D."/>
            <person name="Koren S."/>
            <person name="Silverstein K.A.T."/>
            <person name="Beckman K.B."/>
            <person name="Gohl D.M."/>
        </authorList>
    </citation>
    <scope>NUCLEOTIDE SEQUENCE</scope>
    <source>
        <strain evidence="2">Duluth1</strain>
        <tissue evidence="2">Whole animal</tissue>
    </source>
</reference>
<reference evidence="2" key="2">
    <citation type="submission" date="2020-11" db="EMBL/GenBank/DDBJ databases">
        <authorList>
            <person name="McCartney M.A."/>
            <person name="Auch B."/>
            <person name="Kono T."/>
            <person name="Mallez S."/>
            <person name="Becker A."/>
            <person name="Gohl D.M."/>
            <person name="Silverstein K.A.T."/>
            <person name="Koren S."/>
            <person name="Bechman K.B."/>
            <person name="Herman A."/>
            <person name="Abrahante J.E."/>
            <person name="Garbe J."/>
        </authorList>
    </citation>
    <scope>NUCLEOTIDE SEQUENCE</scope>
    <source>
        <strain evidence="2">Duluth1</strain>
        <tissue evidence="2">Whole animal</tissue>
    </source>
</reference>
<proteinExistence type="predicted"/>
<keyword evidence="1" id="KW-0472">Membrane</keyword>
<gene>
    <name evidence="2" type="ORF">DPMN_112496</name>
</gene>
<evidence type="ECO:0000256" key="1">
    <source>
        <dbReference type="SAM" id="Phobius"/>
    </source>
</evidence>
<keyword evidence="1" id="KW-1133">Transmembrane helix</keyword>
<dbReference type="EMBL" id="JAIWYP010000004">
    <property type="protein sequence ID" value="KAH3839074.1"/>
    <property type="molecule type" value="Genomic_DNA"/>
</dbReference>
<organism evidence="2 3">
    <name type="scientific">Dreissena polymorpha</name>
    <name type="common">Zebra mussel</name>
    <name type="synonym">Mytilus polymorpha</name>
    <dbReference type="NCBI Taxonomy" id="45954"/>
    <lineage>
        <taxon>Eukaryota</taxon>
        <taxon>Metazoa</taxon>
        <taxon>Spiralia</taxon>
        <taxon>Lophotrochozoa</taxon>
        <taxon>Mollusca</taxon>
        <taxon>Bivalvia</taxon>
        <taxon>Autobranchia</taxon>
        <taxon>Heteroconchia</taxon>
        <taxon>Euheterodonta</taxon>
        <taxon>Imparidentia</taxon>
        <taxon>Neoheterodontei</taxon>
        <taxon>Myida</taxon>
        <taxon>Dreissenoidea</taxon>
        <taxon>Dreissenidae</taxon>
        <taxon>Dreissena</taxon>
    </lineage>
</organism>